<keyword evidence="3" id="KW-1185">Reference proteome</keyword>
<accession>A0A5Q2RJU7</accession>
<gene>
    <name evidence="2" type="ORF">GH723_02830</name>
</gene>
<name>A0A5Q2RJU7_9ACTN</name>
<dbReference type="EMBL" id="CP045851">
    <property type="protein sequence ID" value="QGG94120.1"/>
    <property type="molecule type" value="Genomic_DNA"/>
</dbReference>
<dbReference type="InterPro" id="IPR036188">
    <property type="entry name" value="FAD/NAD-bd_sf"/>
</dbReference>
<dbReference type="Gene3D" id="3.50.50.60">
    <property type="entry name" value="FAD/NAD(P)-binding domain"/>
    <property type="match status" value="1"/>
</dbReference>
<dbReference type="Proteomes" id="UP000334019">
    <property type="component" value="Chromosome"/>
</dbReference>
<organism evidence="2 3">
    <name type="scientific">Actinomarinicola tropica</name>
    <dbReference type="NCBI Taxonomy" id="2789776"/>
    <lineage>
        <taxon>Bacteria</taxon>
        <taxon>Bacillati</taxon>
        <taxon>Actinomycetota</taxon>
        <taxon>Acidimicrobiia</taxon>
        <taxon>Acidimicrobiales</taxon>
        <taxon>Iamiaceae</taxon>
        <taxon>Actinomarinicola</taxon>
    </lineage>
</organism>
<protein>
    <submittedName>
        <fullName evidence="2">FAD-dependent oxidoreductase</fullName>
    </submittedName>
</protein>
<evidence type="ECO:0000313" key="2">
    <source>
        <dbReference type="EMBL" id="QGG94120.1"/>
    </source>
</evidence>
<dbReference type="SUPFAM" id="SSF51905">
    <property type="entry name" value="FAD/NAD(P)-binding domain"/>
    <property type="match status" value="1"/>
</dbReference>
<dbReference type="PRINTS" id="PR00420">
    <property type="entry name" value="RNGMNOXGNASE"/>
</dbReference>
<dbReference type="KEGG" id="atq:GH723_02830"/>
<evidence type="ECO:0000313" key="3">
    <source>
        <dbReference type="Proteomes" id="UP000334019"/>
    </source>
</evidence>
<feature type="region of interest" description="Disordered" evidence="1">
    <location>
        <begin position="464"/>
        <end position="485"/>
    </location>
</feature>
<evidence type="ECO:0000256" key="1">
    <source>
        <dbReference type="SAM" id="MobiDB-lite"/>
    </source>
</evidence>
<reference evidence="2 3" key="1">
    <citation type="submission" date="2019-11" db="EMBL/GenBank/DDBJ databases">
        <authorList>
            <person name="He Y."/>
        </authorList>
    </citation>
    <scope>NUCLEOTIDE SEQUENCE [LARGE SCALE GENOMIC DNA]</scope>
    <source>
        <strain evidence="2 3">SCSIO 58843</strain>
    </source>
</reference>
<dbReference type="AlphaFoldDB" id="A0A5Q2RJU7"/>
<sequence length="485" mass="52207">MPEIVVAGAGLGGLLTALALAGDGHHVTVLERDAGAPPGEPLAAWDHWQRRGVAQFRQLFYLLPGFRQLAERELPAVTDALDAVALRHHPLADVTGESSQPDGDIVTVTARRPTVEAAIARLTDTTPGIDVHRGAPIRGLATGDPIAGVPHVTGVVTDHGVRRADLVVDATGRRSPASDWLTAVGARPWPEVAEDSGFVYHSRHFRGPDGRVPALRGPLLQHFGSLSALTLPAEGGTWGVGLITSSRDDQLRALHRVDAWTAVARALTPIAHWVDGDPITGVDVMTRLEDRHRTLCPDRRPLVTGFAPVADSWASTNPTLGRGTTLALLHALALRDTIRAVGLHDPAAFAVAWHDITERDMRPHYDAVVTADRHRIGEIDAAIDGRPYDDADVAWRAYRMLEDTAHLDPELLRGWFRIAGLVATGTEVFSEDGFLRRVARAARRHTHAAPVITRDRLVTLAHTAGTNAAPARGDGPATRTNDRLS</sequence>
<dbReference type="RefSeq" id="WP_153758226.1">
    <property type="nucleotide sequence ID" value="NZ_CP045851.1"/>
</dbReference>
<proteinExistence type="predicted"/>